<evidence type="ECO:0000256" key="1">
    <source>
        <dbReference type="SAM" id="Phobius"/>
    </source>
</evidence>
<protein>
    <submittedName>
        <fullName evidence="3">Drug/metabolite transporter (DMT)-like permease</fullName>
    </submittedName>
</protein>
<dbReference type="Proteomes" id="UP001255601">
    <property type="component" value="Unassembled WGS sequence"/>
</dbReference>
<feature type="transmembrane region" description="Helical" evidence="1">
    <location>
        <begin position="85"/>
        <end position="107"/>
    </location>
</feature>
<feature type="transmembrane region" description="Helical" evidence="1">
    <location>
        <begin position="303"/>
        <end position="321"/>
    </location>
</feature>
<feature type="transmembrane region" description="Helical" evidence="1">
    <location>
        <begin position="12"/>
        <end position="31"/>
    </location>
</feature>
<evidence type="ECO:0000313" key="4">
    <source>
        <dbReference type="Proteomes" id="UP001255601"/>
    </source>
</evidence>
<dbReference type="SUPFAM" id="SSF103481">
    <property type="entry name" value="Multidrug resistance efflux transporter EmrE"/>
    <property type="match status" value="2"/>
</dbReference>
<comment type="caution">
    <text evidence="3">The sequence shown here is derived from an EMBL/GenBank/DDBJ whole genome shotgun (WGS) entry which is preliminary data.</text>
</comment>
<feature type="transmembrane region" description="Helical" evidence="1">
    <location>
        <begin position="211"/>
        <end position="235"/>
    </location>
</feature>
<dbReference type="InterPro" id="IPR037185">
    <property type="entry name" value="EmrE-like"/>
</dbReference>
<accession>A0AAJ2BFJ6</accession>
<sequence length="322" mass="34033">MTKTVLGGEPAPMLIEGMELWIGITLVSAFLQNLRSTFQKHLKKSMGTTGATFVRFGFGMPFALTYLALLHFGLARPLPSINGAFVLWSAVGSMAQIGATFLLVHLFSFRNFAVGTAYSRTEPAQAALFALVFVGESVSAGTLLAIAISVSGVMLISVARTALSPVSIITSVFSRTAGIGLASGALFGLSSVAYRSASLSIAASLPAPDAIMQASFTLVVVIVTQTVTMLIWIMLREREELGRIAEAWKPAIAVGFVGATASFGWFTAMTLQQAAVVKALAQVEMLFAFASTVFFFKEKINSLELIGCLLIVLGVLALLAFG</sequence>
<feature type="transmembrane region" description="Helical" evidence="1">
    <location>
        <begin position="247"/>
        <end position="268"/>
    </location>
</feature>
<proteinExistence type="predicted"/>
<evidence type="ECO:0000259" key="2">
    <source>
        <dbReference type="Pfam" id="PF00892"/>
    </source>
</evidence>
<dbReference type="InterPro" id="IPR000620">
    <property type="entry name" value="EamA_dom"/>
</dbReference>
<feature type="transmembrane region" description="Helical" evidence="1">
    <location>
        <begin position="52"/>
        <end position="73"/>
    </location>
</feature>
<evidence type="ECO:0000313" key="3">
    <source>
        <dbReference type="EMBL" id="MDR6104017.1"/>
    </source>
</evidence>
<dbReference type="Pfam" id="PF00892">
    <property type="entry name" value="EamA"/>
    <property type="match status" value="2"/>
</dbReference>
<keyword evidence="1" id="KW-1133">Transmembrane helix</keyword>
<feature type="transmembrane region" description="Helical" evidence="1">
    <location>
        <begin position="274"/>
        <end position="296"/>
    </location>
</feature>
<feature type="domain" description="EamA" evidence="2">
    <location>
        <begin position="215"/>
        <end position="318"/>
    </location>
</feature>
<dbReference type="GO" id="GO:0016020">
    <property type="term" value="C:membrane"/>
    <property type="evidence" value="ECO:0007669"/>
    <property type="project" value="InterPro"/>
</dbReference>
<gene>
    <name evidence="3" type="ORF">QE369_004214</name>
</gene>
<keyword evidence="1" id="KW-0472">Membrane</keyword>
<organism evidence="3 4">
    <name type="scientific">Agrobacterium larrymoorei</name>
    <dbReference type="NCBI Taxonomy" id="160699"/>
    <lineage>
        <taxon>Bacteria</taxon>
        <taxon>Pseudomonadati</taxon>
        <taxon>Pseudomonadota</taxon>
        <taxon>Alphaproteobacteria</taxon>
        <taxon>Hyphomicrobiales</taxon>
        <taxon>Rhizobiaceae</taxon>
        <taxon>Rhizobium/Agrobacterium group</taxon>
        <taxon>Agrobacterium</taxon>
    </lineage>
</organism>
<feature type="domain" description="EamA" evidence="2">
    <location>
        <begin position="21"/>
        <end position="157"/>
    </location>
</feature>
<feature type="transmembrane region" description="Helical" evidence="1">
    <location>
        <begin position="128"/>
        <end position="148"/>
    </location>
</feature>
<reference evidence="3" key="1">
    <citation type="submission" date="2023-08" db="EMBL/GenBank/DDBJ databases">
        <title>Functional and genomic diversity of the sorghum phyllosphere microbiome.</title>
        <authorList>
            <person name="Shade A."/>
        </authorList>
    </citation>
    <scope>NUCLEOTIDE SEQUENCE</scope>
    <source>
        <strain evidence="3">SORGH_AS_0974</strain>
    </source>
</reference>
<keyword evidence="1" id="KW-0812">Transmembrane</keyword>
<dbReference type="Gene3D" id="1.10.3730.20">
    <property type="match status" value="1"/>
</dbReference>
<dbReference type="AlphaFoldDB" id="A0AAJ2BFJ6"/>
<name>A0AAJ2BFJ6_9HYPH</name>
<dbReference type="EMBL" id="JAVIZC010000003">
    <property type="protein sequence ID" value="MDR6104017.1"/>
    <property type="molecule type" value="Genomic_DNA"/>
</dbReference>